<organism evidence="5 6">
    <name type="scientific">Exophiala mesophila</name>
    <name type="common">Black yeast-like fungus</name>
    <dbReference type="NCBI Taxonomy" id="212818"/>
    <lineage>
        <taxon>Eukaryota</taxon>
        <taxon>Fungi</taxon>
        <taxon>Dikarya</taxon>
        <taxon>Ascomycota</taxon>
        <taxon>Pezizomycotina</taxon>
        <taxon>Eurotiomycetes</taxon>
        <taxon>Chaetothyriomycetidae</taxon>
        <taxon>Chaetothyriales</taxon>
        <taxon>Herpotrichiellaceae</taxon>
        <taxon>Exophiala</taxon>
    </lineage>
</organism>
<evidence type="ECO:0008006" key="7">
    <source>
        <dbReference type="Google" id="ProtNLM"/>
    </source>
</evidence>
<dbReference type="GO" id="GO:0003676">
    <property type="term" value="F:nucleic acid binding"/>
    <property type="evidence" value="ECO:0007669"/>
    <property type="project" value="InterPro"/>
</dbReference>
<dbReference type="GO" id="GO:0035657">
    <property type="term" value="C:eRF1 methyltransferase complex"/>
    <property type="evidence" value="ECO:0007669"/>
    <property type="project" value="TreeGrafter"/>
</dbReference>
<dbReference type="InterPro" id="IPR029063">
    <property type="entry name" value="SAM-dependent_MTases_sf"/>
</dbReference>
<dbReference type="GO" id="GO:0008276">
    <property type="term" value="F:protein methyltransferase activity"/>
    <property type="evidence" value="ECO:0007669"/>
    <property type="project" value="TreeGrafter"/>
</dbReference>
<evidence type="ECO:0000256" key="1">
    <source>
        <dbReference type="ARBA" id="ARBA00006149"/>
    </source>
</evidence>
<dbReference type="VEuPathDB" id="FungiDB:PV10_06244"/>
<comment type="similarity">
    <text evidence="1">Belongs to the eukaryotic/archaeal PrmC-related family.</text>
</comment>
<evidence type="ECO:0000256" key="4">
    <source>
        <dbReference type="ARBA" id="ARBA00022691"/>
    </source>
</evidence>
<dbReference type="PANTHER" id="PTHR45875:SF1">
    <property type="entry name" value="METHYLTRANSFERASE N6AMT1"/>
    <property type="match status" value="1"/>
</dbReference>
<dbReference type="GO" id="GO:0008757">
    <property type="term" value="F:S-adenosylmethionine-dependent methyltransferase activity"/>
    <property type="evidence" value="ECO:0007669"/>
    <property type="project" value="TreeGrafter"/>
</dbReference>
<dbReference type="OrthoDB" id="406152at2759"/>
<gene>
    <name evidence="5" type="ORF">B0A52_06351</name>
</gene>
<evidence type="ECO:0000313" key="6">
    <source>
        <dbReference type="Proteomes" id="UP000288859"/>
    </source>
</evidence>
<keyword evidence="2" id="KW-0489">Methyltransferase</keyword>
<dbReference type="SUPFAM" id="SSF53335">
    <property type="entry name" value="S-adenosyl-L-methionine-dependent methyltransferases"/>
    <property type="match status" value="1"/>
</dbReference>
<dbReference type="EMBL" id="NAJM01000027">
    <property type="protein sequence ID" value="RVX69707.1"/>
    <property type="molecule type" value="Genomic_DNA"/>
</dbReference>
<comment type="caution">
    <text evidence="5">The sequence shown here is derived from an EMBL/GenBank/DDBJ whole genome shotgun (WGS) entry which is preliminary data.</text>
</comment>
<reference evidence="5 6" key="1">
    <citation type="submission" date="2017-03" db="EMBL/GenBank/DDBJ databases">
        <title>Genomes of endolithic fungi from Antarctica.</title>
        <authorList>
            <person name="Coleine C."/>
            <person name="Masonjones S."/>
            <person name="Stajich J.E."/>
        </authorList>
    </citation>
    <scope>NUCLEOTIDE SEQUENCE [LARGE SCALE GENOMIC DNA]</scope>
    <source>
        <strain evidence="5 6">CCFEE 6314</strain>
    </source>
</reference>
<protein>
    <recommendedName>
        <fullName evidence="7">Methyltransferase small domain-containing protein</fullName>
    </recommendedName>
</protein>
<evidence type="ECO:0000256" key="2">
    <source>
        <dbReference type="ARBA" id="ARBA00022603"/>
    </source>
</evidence>
<proteinExistence type="inferred from homology"/>
<accession>A0A438N1Y1</accession>
<dbReference type="PROSITE" id="PS00092">
    <property type="entry name" value="N6_MTASE"/>
    <property type="match status" value="1"/>
</dbReference>
<dbReference type="InterPro" id="IPR052190">
    <property type="entry name" value="Euk-Arch_PrmC-MTase"/>
</dbReference>
<evidence type="ECO:0000256" key="3">
    <source>
        <dbReference type="ARBA" id="ARBA00022679"/>
    </source>
</evidence>
<dbReference type="Gene3D" id="3.40.50.150">
    <property type="entry name" value="Vaccinia Virus protein VP39"/>
    <property type="match status" value="1"/>
</dbReference>
<keyword evidence="4" id="KW-0949">S-adenosyl-L-methionine</keyword>
<dbReference type="AlphaFoldDB" id="A0A438N1Y1"/>
<name>A0A438N1Y1_EXOME</name>
<evidence type="ECO:0000313" key="5">
    <source>
        <dbReference type="EMBL" id="RVX69707.1"/>
    </source>
</evidence>
<dbReference type="GO" id="GO:0032259">
    <property type="term" value="P:methylation"/>
    <property type="evidence" value="ECO:0007669"/>
    <property type="project" value="UniProtKB-KW"/>
</dbReference>
<dbReference type="InterPro" id="IPR002052">
    <property type="entry name" value="DNA_methylase_N6_adenine_CS"/>
</dbReference>
<sequence>MLPTPSTSHVNYDHVYEPAEDSYLFLDTLSSTSETKWLQSRFETALQSSTSKPSRPTPAPLVVEIGPGSGVIIAFLTCNAKTIIGTHVLSMAIDVNVHACHATTTTVEKALVETNSSPRSNSNSNSNHSLYLSSVRCDLTSALTANSVDILIFNPPYVPSDSVPSIVFPSSSSTPSFEESSHLLAQSYAGGHDGMQVTNRLLDQIPSVLSLRGVAYVLFCRGNRPDEVKESILKWPSTEGNDSVNPWHWCAETVGSSGKKAGWEKLEIVRIWREFD</sequence>
<keyword evidence="3" id="KW-0808">Transferase</keyword>
<dbReference type="Proteomes" id="UP000288859">
    <property type="component" value="Unassembled WGS sequence"/>
</dbReference>
<dbReference type="PANTHER" id="PTHR45875">
    <property type="entry name" value="METHYLTRANSFERASE N6AMT1"/>
    <property type="match status" value="1"/>
</dbReference>